<name>A0A839ZU66_9CAUL</name>
<comment type="caution">
    <text evidence="1">The sequence shown here is derived from an EMBL/GenBank/DDBJ whole genome shotgun (WGS) entry which is preliminary data.</text>
</comment>
<keyword evidence="2" id="KW-1185">Reference proteome</keyword>
<organism evidence="1 2">
    <name type="scientific">Phenylobacterium haematophilum</name>
    <dbReference type="NCBI Taxonomy" id="98513"/>
    <lineage>
        <taxon>Bacteria</taxon>
        <taxon>Pseudomonadati</taxon>
        <taxon>Pseudomonadota</taxon>
        <taxon>Alphaproteobacteria</taxon>
        <taxon>Caulobacterales</taxon>
        <taxon>Caulobacteraceae</taxon>
        <taxon>Phenylobacterium</taxon>
    </lineage>
</organism>
<accession>A0A839ZU66</accession>
<proteinExistence type="predicted"/>
<evidence type="ECO:0000313" key="1">
    <source>
        <dbReference type="EMBL" id="MBB3889548.1"/>
    </source>
</evidence>
<dbReference type="RefSeq" id="WP_183769556.1">
    <property type="nucleotide sequence ID" value="NZ_JACIDK010000001.1"/>
</dbReference>
<dbReference type="AlphaFoldDB" id="A0A839ZU66"/>
<dbReference type="Proteomes" id="UP000530564">
    <property type="component" value="Unassembled WGS sequence"/>
</dbReference>
<reference evidence="1 2" key="1">
    <citation type="submission" date="2020-08" db="EMBL/GenBank/DDBJ databases">
        <title>Genomic Encyclopedia of Type Strains, Phase IV (KMG-IV): sequencing the most valuable type-strain genomes for metagenomic binning, comparative biology and taxonomic classification.</title>
        <authorList>
            <person name="Goeker M."/>
        </authorList>
    </citation>
    <scope>NUCLEOTIDE SEQUENCE [LARGE SCALE GENOMIC DNA]</scope>
    <source>
        <strain evidence="1 2">DSM 21793</strain>
    </source>
</reference>
<dbReference type="EMBL" id="JACIDK010000001">
    <property type="protein sequence ID" value="MBB3889548.1"/>
    <property type="molecule type" value="Genomic_DNA"/>
</dbReference>
<evidence type="ECO:0000313" key="2">
    <source>
        <dbReference type="Proteomes" id="UP000530564"/>
    </source>
</evidence>
<sequence length="51" mass="6158">MTGFVGWVFWGVAHVYFLIGLRNRIAVAFDWAWSWLTRQRNIRLIVQHRGR</sequence>
<protein>
    <submittedName>
        <fullName evidence="1">NADH dehydrogenase FAD-containing subunit</fullName>
    </submittedName>
</protein>
<gene>
    <name evidence="1" type="ORF">GGQ61_000245</name>
</gene>
<dbReference type="Gene3D" id="3.50.50.100">
    <property type="match status" value="1"/>
</dbReference>